<evidence type="ECO:0000313" key="2">
    <source>
        <dbReference type="Proteomes" id="UP000800200"/>
    </source>
</evidence>
<reference evidence="1" key="1">
    <citation type="journal article" date="2020" name="Stud. Mycol.">
        <title>101 Dothideomycetes genomes: a test case for predicting lifestyles and emergence of pathogens.</title>
        <authorList>
            <person name="Haridas S."/>
            <person name="Albert R."/>
            <person name="Binder M."/>
            <person name="Bloem J."/>
            <person name="Labutti K."/>
            <person name="Salamov A."/>
            <person name="Andreopoulos B."/>
            <person name="Baker S."/>
            <person name="Barry K."/>
            <person name="Bills G."/>
            <person name="Bluhm B."/>
            <person name="Cannon C."/>
            <person name="Castanera R."/>
            <person name="Culley D."/>
            <person name="Daum C."/>
            <person name="Ezra D."/>
            <person name="Gonzalez J."/>
            <person name="Henrissat B."/>
            <person name="Kuo A."/>
            <person name="Liang C."/>
            <person name="Lipzen A."/>
            <person name="Lutzoni F."/>
            <person name="Magnuson J."/>
            <person name="Mondo S."/>
            <person name="Nolan M."/>
            <person name="Ohm R."/>
            <person name="Pangilinan J."/>
            <person name="Park H.-J."/>
            <person name="Ramirez L."/>
            <person name="Alfaro M."/>
            <person name="Sun H."/>
            <person name="Tritt A."/>
            <person name="Yoshinaga Y."/>
            <person name="Zwiers L.-H."/>
            <person name="Turgeon B."/>
            <person name="Goodwin S."/>
            <person name="Spatafora J."/>
            <person name="Crous P."/>
            <person name="Grigoriev I."/>
        </authorList>
    </citation>
    <scope>NUCLEOTIDE SEQUENCE</scope>
    <source>
        <strain evidence="1">CBS 207.26</strain>
    </source>
</reference>
<sequence length="122" mass="13251">MSTIKGLPFAVFYPPSFPSFSLYSLPTPATHLPSVPAASIGSQSCIVRHFFNPCRSSCLVPDSPSFAPSSLSSRSHADCAVQLSYTLSATRSCFWTRSTSDLRTIRLSFSFSLSLSHPYPPP</sequence>
<evidence type="ECO:0000313" key="1">
    <source>
        <dbReference type="EMBL" id="KAF2195928.1"/>
    </source>
</evidence>
<dbReference type="AlphaFoldDB" id="A0A6A6EYU2"/>
<gene>
    <name evidence="1" type="ORF">K469DRAFT_21051</name>
</gene>
<accession>A0A6A6EYU2</accession>
<organism evidence="1 2">
    <name type="scientific">Zopfia rhizophila CBS 207.26</name>
    <dbReference type="NCBI Taxonomy" id="1314779"/>
    <lineage>
        <taxon>Eukaryota</taxon>
        <taxon>Fungi</taxon>
        <taxon>Dikarya</taxon>
        <taxon>Ascomycota</taxon>
        <taxon>Pezizomycotina</taxon>
        <taxon>Dothideomycetes</taxon>
        <taxon>Dothideomycetes incertae sedis</taxon>
        <taxon>Zopfiaceae</taxon>
        <taxon>Zopfia</taxon>
    </lineage>
</organism>
<dbReference type="Proteomes" id="UP000800200">
    <property type="component" value="Unassembled WGS sequence"/>
</dbReference>
<dbReference type="EMBL" id="ML994610">
    <property type="protein sequence ID" value="KAF2195928.1"/>
    <property type="molecule type" value="Genomic_DNA"/>
</dbReference>
<protein>
    <submittedName>
        <fullName evidence="1">Uncharacterized protein</fullName>
    </submittedName>
</protein>
<keyword evidence="2" id="KW-1185">Reference proteome</keyword>
<name>A0A6A6EYU2_9PEZI</name>
<proteinExistence type="predicted"/>